<dbReference type="AlphaFoldDB" id="A0AAD3SS66"/>
<sequence length="262" mass="29140">MSFKNRVENGASNGSLEYLETSSLDNDDVRGTDGELNPLDDRTRDLGPLESKTQVDLESSTDLEVPQESKCVHLEAHEGEMLRIDDTNQESHMRVFEDLHSAQKVEVDERDNVIKGDSSKTFQMESGRAAEPKFPIANSPTAQMLFVENGHHEPTDRSQVEEPPTPHKLEELNGAEEDRIPDTPTSMDSLNHLAQEASPHGKKGIGNRRIGGWEYPKREEERNAAAIAPKSETMAMINSVSRGEDNYANGRFALPEDDGRTS</sequence>
<dbReference type="Proteomes" id="UP001279734">
    <property type="component" value="Unassembled WGS sequence"/>
</dbReference>
<organism evidence="2 3">
    <name type="scientific">Nepenthes gracilis</name>
    <name type="common">Slender pitcher plant</name>
    <dbReference type="NCBI Taxonomy" id="150966"/>
    <lineage>
        <taxon>Eukaryota</taxon>
        <taxon>Viridiplantae</taxon>
        <taxon>Streptophyta</taxon>
        <taxon>Embryophyta</taxon>
        <taxon>Tracheophyta</taxon>
        <taxon>Spermatophyta</taxon>
        <taxon>Magnoliopsida</taxon>
        <taxon>eudicotyledons</taxon>
        <taxon>Gunneridae</taxon>
        <taxon>Pentapetalae</taxon>
        <taxon>Caryophyllales</taxon>
        <taxon>Nepenthaceae</taxon>
        <taxon>Nepenthes</taxon>
    </lineage>
</organism>
<feature type="compositionally biased region" description="Polar residues" evidence="1">
    <location>
        <begin position="51"/>
        <end position="62"/>
    </location>
</feature>
<feature type="region of interest" description="Disordered" evidence="1">
    <location>
        <begin position="149"/>
        <end position="216"/>
    </location>
</feature>
<dbReference type="EMBL" id="BSYO01000015">
    <property type="protein sequence ID" value="GMH15482.1"/>
    <property type="molecule type" value="Genomic_DNA"/>
</dbReference>
<protein>
    <submittedName>
        <fullName evidence="2">Uncharacterized protein</fullName>
    </submittedName>
</protein>
<feature type="region of interest" description="Disordered" evidence="1">
    <location>
        <begin position="1"/>
        <end position="68"/>
    </location>
</feature>
<feature type="compositionally biased region" description="Polar residues" evidence="1">
    <location>
        <begin position="10"/>
        <end position="24"/>
    </location>
</feature>
<name>A0AAD3SS66_NEPGR</name>
<accession>A0AAD3SS66</accession>
<feature type="compositionally biased region" description="Basic and acidic residues" evidence="1">
    <location>
        <begin position="27"/>
        <end position="47"/>
    </location>
</feature>
<gene>
    <name evidence="2" type="ORF">Nepgr_017323</name>
</gene>
<feature type="compositionally biased region" description="Basic and acidic residues" evidence="1">
    <location>
        <begin position="149"/>
        <end position="181"/>
    </location>
</feature>
<comment type="caution">
    <text evidence="2">The sequence shown here is derived from an EMBL/GenBank/DDBJ whole genome shotgun (WGS) entry which is preliminary data.</text>
</comment>
<reference evidence="2" key="1">
    <citation type="submission" date="2023-05" db="EMBL/GenBank/DDBJ databases">
        <title>Nepenthes gracilis genome sequencing.</title>
        <authorList>
            <person name="Fukushima K."/>
        </authorList>
    </citation>
    <scope>NUCLEOTIDE SEQUENCE</scope>
    <source>
        <strain evidence="2">SING2019-196</strain>
    </source>
</reference>
<feature type="region of interest" description="Disordered" evidence="1">
    <location>
        <begin position="241"/>
        <end position="262"/>
    </location>
</feature>
<proteinExistence type="predicted"/>
<keyword evidence="3" id="KW-1185">Reference proteome</keyword>
<evidence type="ECO:0000313" key="3">
    <source>
        <dbReference type="Proteomes" id="UP001279734"/>
    </source>
</evidence>
<evidence type="ECO:0000313" key="2">
    <source>
        <dbReference type="EMBL" id="GMH15482.1"/>
    </source>
</evidence>
<evidence type="ECO:0000256" key="1">
    <source>
        <dbReference type="SAM" id="MobiDB-lite"/>
    </source>
</evidence>